<evidence type="ECO:0000256" key="2">
    <source>
        <dbReference type="ARBA" id="ARBA00022490"/>
    </source>
</evidence>
<keyword evidence="5 9" id="KW-0418">Kinase</keyword>
<evidence type="ECO:0000313" key="11">
    <source>
        <dbReference type="EMBL" id="GIN59458.1"/>
    </source>
</evidence>
<dbReference type="EC" id="2.7.4.25" evidence="9"/>
<sequence length="226" mass="25113">MKLNKISIAIDGPAGAGKSTVAKIVAEKMSYIYVDTGAMYRALTYKALAENVNIQNDQELADLLSHTNIQLSPSEKRQLVIVDGIDVTDVIREDKVTNTVSTVAAHRLVREKMVKQQKALGQAGGVVMDGRDIGTEVLPNAELKVFLVASVEVRAERRHLENIQKGYSSDLEKLKKEISLRDQQDSEREFSPLRKADDAIEIDTSSLSITEVADRIYQLANERMEK</sequence>
<evidence type="ECO:0000256" key="6">
    <source>
        <dbReference type="ARBA" id="ARBA00022840"/>
    </source>
</evidence>
<protein>
    <recommendedName>
        <fullName evidence="9">Cytidylate kinase</fullName>
        <shortName evidence="9">CK</shortName>
        <ecNumber evidence="9">2.7.4.25</ecNumber>
    </recommendedName>
    <alternativeName>
        <fullName evidence="9">Cytidine monophosphate kinase</fullName>
        <shortName evidence="9">CMP kinase</shortName>
    </alternativeName>
</protein>
<evidence type="ECO:0000259" key="10">
    <source>
        <dbReference type="Pfam" id="PF02224"/>
    </source>
</evidence>
<evidence type="ECO:0000256" key="8">
    <source>
        <dbReference type="ARBA" id="ARBA00048478"/>
    </source>
</evidence>
<comment type="similarity">
    <text evidence="1 9">Belongs to the cytidylate kinase family. Type 1 subfamily.</text>
</comment>
<dbReference type="InterPro" id="IPR011994">
    <property type="entry name" value="Cytidylate_kinase_dom"/>
</dbReference>
<keyword evidence="12" id="KW-1185">Reference proteome</keyword>
<evidence type="ECO:0000256" key="5">
    <source>
        <dbReference type="ARBA" id="ARBA00022777"/>
    </source>
</evidence>
<dbReference type="SUPFAM" id="SSF52540">
    <property type="entry name" value="P-loop containing nucleoside triphosphate hydrolases"/>
    <property type="match status" value="1"/>
</dbReference>
<evidence type="ECO:0000313" key="12">
    <source>
        <dbReference type="Proteomes" id="UP000679950"/>
    </source>
</evidence>
<comment type="catalytic activity">
    <reaction evidence="8 9">
        <text>CMP + ATP = CDP + ADP</text>
        <dbReference type="Rhea" id="RHEA:11600"/>
        <dbReference type="ChEBI" id="CHEBI:30616"/>
        <dbReference type="ChEBI" id="CHEBI:58069"/>
        <dbReference type="ChEBI" id="CHEBI:60377"/>
        <dbReference type="ChEBI" id="CHEBI:456216"/>
        <dbReference type="EC" id="2.7.4.25"/>
    </reaction>
</comment>
<accession>A0ABQ4KPT4</accession>
<dbReference type="Gene3D" id="3.40.50.300">
    <property type="entry name" value="P-loop containing nucleotide triphosphate hydrolases"/>
    <property type="match status" value="1"/>
</dbReference>
<gene>
    <name evidence="9 11" type="primary">cmk</name>
    <name evidence="11" type="ORF">J8TS2_37770</name>
</gene>
<keyword evidence="6 9" id="KW-0067">ATP-binding</keyword>
<evidence type="ECO:0000256" key="3">
    <source>
        <dbReference type="ARBA" id="ARBA00022679"/>
    </source>
</evidence>
<name>A0ABQ4KPT4_9BACI</name>
<keyword evidence="3 9" id="KW-0808">Transferase</keyword>
<proteinExistence type="inferred from homology"/>
<evidence type="ECO:0000256" key="7">
    <source>
        <dbReference type="ARBA" id="ARBA00047615"/>
    </source>
</evidence>
<comment type="subcellular location">
    <subcellularLocation>
        <location evidence="9">Cytoplasm</location>
    </subcellularLocation>
</comment>
<dbReference type="InterPro" id="IPR003136">
    <property type="entry name" value="Cytidylate_kin"/>
</dbReference>
<evidence type="ECO:0000256" key="1">
    <source>
        <dbReference type="ARBA" id="ARBA00009427"/>
    </source>
</evidence>
<dbReference type="InterPro" id="IPR027417">
    <property type="entry name" value="P-loop_NTPase"/>
</dbReference>
<comment type="caution">
    <text evidence="11">The sequence shown here is derived from an EMBL/GenBank/DDBJ whole genome shotgun (WGS) entry which is preliminary data.</text>
</comment>
<dbReference type="PANTHER" id="PTHR21299:SF2">
    <property type="entry name" value="CYTIDYLATE KINASE"/>
    <property type="match status" value="1"/>
</dbReference>
<organism evidence="11 12">
    <name type="scientific">Lederbergia ruris</name>
    <dbReference type="NCBI Taxonomy" id="217495"/>
    <lineage>
        <taxon>Bacteria</taxon>
        <taxon>Bacillati</taxon>
        <taxon>Bacillota</taxon>
        <taxon>Bacilli</taxon>
        <taxon>Bacillales</taxon>
        <taxon>Bacillaceae</taxon>
        <taxon>Lederbergia</taxon>
    </lineage>
</organism>
<comment type="catalytic activity">
    <reaction evidence="7 9">
        <text>dCMP + ATP = dCDP + ADP</text>
        <dbReference type="Rhea" id="RHEA:25094"/>
        <dbReference type="ChEBI" id="CHEBI:30616"/>
        <dbReference type="ChEBI" id="CHEBI:57566"/>
        <dbReference type="ChEBI" id="CHEBI:58593"/>
        <dbReference type="ChEBI" id="CHEBI:456216"/>
        <dbReference type="EC" id="2.7.4.25"/>
    </reaction>
</comment>
<reference evidence="11 12" key="1">
    <citation type="submission" date="2021-03" db="EMBL/GenBank/DDBJ databases">
        <title>Antimicrobial resistance genes in bacteria isolated from Japanese honey, and their potential for conferring macrolide and lincosamide resistance in the American foulbrood pathogen Paenibacillus larvae.</title>
        <authorList>
            <person name="Okamoto M."/>
            <person name="Kumagai M."/>
            <person name="Kanamori H."/>
            <person name="Takamatsu D."/>
        </authorList>
    </citation>
    <scope>NUCLEOTIDE SEQUENCE [LARGE SCALE GENOMIC DNA]</scope>
    <source>
        <strain evidence="11 12">J8TS2</strain>
    </source>
</reference>
<feature type="domain" description="Cytidylate kinase" evidence="10">
    <location>
        <begin position="8"/>
        <end position="221"/>
    </location>
</feature>
<dbReference type="Pfam" id="PF02224">
    <property type="entry name" value="Cytidylate_kin"/>
    <property type="match status" value="1"/>
</dbReference>
<dbReference type="HAMAP" id="MF_00238">
    <property type="entry name" value="Cytidyl_kinase_type1"/>
    <property type="match status" value="1"/>
</dbReference>
<dbReference type="NCBIfam" id="TIGR00017">
    <property type="entry name" value="cmk"/>
    <property type="match status" value="1"/>
</dbReference>
<evidence type="ECO:0000256" key="4">
    <source>
        <dbReference type="ARBA" id="ARBA00022741"/>
    </source>
</evidence>
<dbReference type="PANTHER" id="PTHR21299">
    <property type="entry name" value="CYTIDYLATE KINASE/PANTOATE-BETA-ALANINE LIGASE"/>
    <property type="match status" value="1"/>
</dbReference>
<dbReference type="GO" id="GO:0016301">
    <property type="term" value="F:kinase activity"/>
    <property type="evidence" value="ECO:0007669"/>
    <property type="project" value="UniProtKB-KW"/>
</dbReference>
<evidence type="ECO:0000256" key="9">
    <source>
        <dbReference type="HAMAP-Rule" id="MF_00238"/>
    </source>
</evidence>
<feature type="binding site" evidence="9">
    <location>
        <begin position="12"/>
        <end position="20"/>
    </location>
    <ligand>
        <name>ATP</name>
        <dbReference type="ChEBI" id="CHEBI:30616"/>
    </ligand>
</feature>
<dbReference type="CDD" id="cd02020">
    <property type="entry name" value="CMPK"/>
    <property type="match status" value="1"/>
</dbReference>
<dbReference type="EMBL" id="BORB01000045">
    <property type="protein sequence ID" value="GIN59458.1"/>
    <property type="molecule type" value="Genomic_DNA"/>
</dbReference>
<keyword evidence="2 9" id="KW-0963">Cytoplasm</keyword>
<keyword evidence="4 9" id="KW-0547">Nucleotide-binding</keyword>
<dbReference type="Proteomes" id="UP000679950">
    <property type="component" value="Unassembled WGS sequence"/>
</dbReference>